<dbReference type="SUPFAM" id="SSF69279">
    <property type="entry name" value="Phage tail proteins"/>
    <property type="match status" value="1"/>
</dbReference>
<dbReference type="InterPro" id="IPR038628">
    <property type="entry name" value="XkdM-like_sf"/>
</dbReference>
<accession>A0ABV8UXK3</accession>
<keyword evidence="2" id="KW-1185">Reference proteome</keyword>
<dbReference type="Proteomes" id="UP001595733">
    <property type="component" value="Unassembled WGS sequence"/>
</dbReference>
<evidence type="ECO:0000313" key="2">
    <source>
        <dbReference type="Proteomes" id="UP001595733"/>
    </source>
</evidence>
<protein>
    <submittedName>
        <fullName evidence="1">Phage tail tube protein</fullName>
    </submittedName>
</protein>
<name>A0ABV8UXK3_9BACL</name>
<gene>
    <name evidence="1" type="ORF">ACFO0S_09630</name>
</gene>
<organism evidence="1 2">
    <name type="scientific">Chryseomicrobium palamuruense</name>
    <dbReference type="NCBI Taxonomy" id="682973"/>
    <lineage>
        <taxon>Bacteria</taxon>
        <taxon>Bacillati</taxon>
        <taxon>Bacillota</taxon>
        <taxon>Bacilli</taxon>
        <taxon>Bacillales</taxon>
        <taxon>Caryophanaceae</taxon>
        <taxon>Chryseomicrobium</taxon>
    </lineage>
</organism>
<dbReference type="RefSeq" id="WP_378141773.1">
    <property type="nucleotide sequence ID" value="NZ_JBHSEF010000023.1"/>
</dbReference>
<evidence type="ECO:0000313" key="1">
    <source>
        <dbReference type="EMBL" id="MFC4355306.1"/>
    </source>
</evidence>
<dbReference type="EMBL" id="JBHSEF010000023">
    <property type="protein sequence ID" value="MFC4355306.1"/>
    <property type="molecule type" value="Genomic_DNA"/>
</dbReference>
<sequence length="157" mass="17411">MNNVTMKGKDTISAKLAECFITIGGNRYNFMQMIDFEGRIDKSKTTVPILGRIMEGNKTVGLAGSFSATAHYNQSIFRQALLDYKNTGIDPYFEIQITNNDPSSDAGRQTIVFLDCNTDGGVLAKFDADGEYLDEEIEGTFEDFKMPESFSLLNGMV</sequence>
<dbReference type="Pfam" id="PF09393">
    <property type="entry name" value="DUF2001"/>
    <property type="match status" value="1"/>
</dbReference>
<dbReference type="InterPro" id="IPR018989">
    <property type="entry name" value="DUF2001"/>
</dbReference>
<dbReference type="Gene3D" id="2.30.110.40">
    <property type="entry name" value="Phage tail tube protein"/>
    <property type="match status" value="1"/>
</dbReference>
<proteinExistence type="predicted"/>
<comment type="caution">
    <text evidence="1">The sequence shown here is derived from an EMBL/GenBank/DDBJ whole genome shotgun (WGS) entry which is preliminary data.</text>
</comment>
<reference evidence="2" key="1">
    <citation type="journal article" date="2019" name="Int. J. Syst. Evol. Microbiol.">
        <title>The Global Catalogue of Microorganisms (GCM) 10K type strain sequencing project: providing services to taxonomists for standard genome sequencing and annotation.</title>
        <authorList>
            <consortium name="The Broad Institute Genomics Platform"/>
            <consortium name="The Broad Institute Genome Sequencing Center for Infectious Disease"/>
            <person name="Wu L."/>
            <person name="Ma J."/>
        </authorList>
    </citation>
    <scope>NUCLEOTIDE SEQUENCE [LARGE SCALE GENOMIC DNA]</scope>
    <source>
        <strain evidence="2">CCUG 50353</strain>
    </source>
</reference>